<dbReference type="RefSeq" id="WP_182041922.1">
    <property type="nucleotide sequence ID" value="NZ_JACDZE010000001.1"/>
</dbReference>
<proteinExistence type="predicted"/>
<dbReference type="Pfam" id="PF14344">
    <property type="entry name" value="DUF4397"/>
    <property type="match status" value="1"/>
</dbReference>
<dbReference type="EMBL" id="JACDZE010000001">
    <property type="protein sequence ID" value="MBA5628316.1"/>
    <property type="molecule type" value="Genomic_DNA"/>
</dbReference>
<keyword evidence="3" id="KW-1185">Reference proteome</keyword>
<accession>A0A838ZLB9</accession>
<protein>
    <submittedName>
        <fullName evidence="2">DUF4397 domain-containing protein</fullName>
    </submittedName>
</protein>
<reference evidence="2 3" key="1">
    <citation type="submission" date="2020-07" db="EMBL/GenBank/DDBJ databases">
        <title>Moheibacter lacus sp. nov., a member of the family Flavobacteriaceae isolated from freshwater lake sediment.</title>
        <authorList>
            <person name="Liu Y."/>
        </authorList>
    </citation>
    <scope>NUCLEOTIDE SEQUENCE [LARGE SCALE GENOMIC DNA]</scope>
    <source>
        <strain evidence="2 3">BDHS18</strain>
    </source>
</reference>
<dbReference type="AlphaFoldDB" id="A0A838ZLB9"/>
<dbReference type="PROSITE" id="PS51257">
    <property type="entry name" value="PROKAR_LIPOPROTEIN"/>
    <property type="match status" value="1"/>
</dbReference>
<dbReference type="Proteomes" id="UP000552241">
    <property type="component" value="Unassembled WGS sequence"/>
</dbReference>
<gene>
    <name evidence="2" type="ORF">HU137_00860</name>
</gene>
<comment type="caution">
    <text evidence="2">The sequence shown here is derived from an EMBL/GenBank/DDBJ whole genome shotgun (WGS) entry which is preliminary data.</text>
</comment>
<evidence type="ECO:0000313" key="2">
    <source>
        <dbReference type="EMBL" id="MBA5628316.1"/>
    </source>
</evidence>
<feature type="domain" description="DUF4397" evidence="1">
    <location>
        <begin position="43"/>
        <end position="157"/>
    </location>
</feature>
<dbReference type="InterPro" id="IPR025510">
    <property type="entry name" value="DUF4397"/>
</dbReference>
<name>A0A838ZLB9_9FLAO</name>
<evidence type="ECO:0000259" key="1">
    <source>
        <dbReference type="Pfam" id="PF14344"/>
    </source>
</evidence>
<evidence type="ECO:0000313" key="3">
    <source>
        <dbReference type="Proteomes" id="UP000552241"/>
    </source>
</evidence>
<sequence>MKRAIQSIKMFGKLGVGILAGLSVTSCLNNDDSGDIPMEDSGYVLFSNISPGSTGLKLFDDGEQFNNVALNYNEFIPFTRMGIGNNVLTLQGNSSTTDLDTINLSVELNKLYSVFAVNSAENVELLAYLDSPVQASHPSKSVIRFIQLSHNCPTVKVAIEGMEGDLGTYNFRNASSFFEIDQVFNKNLYLINAESNDTIFSKAVTLNGNSTYSIFSQGDIESENENLDLDVQYFLY</sequence>
<organism evidence="2 3">
    <name type="scientific">Moheibacter lacus</name>
    <dbReference type="NCBI Taxonomy" id="2745851"/>
    <lineage>
        <taxon>Bacteria</taxon>
        <taxon>Pseudomonadati</taxon>
        <taxon>Bacteroidota</taxon>
        <taxon>Flavobacteriia</taxon>
        <taxon>Flavobacteriales</taxon>
        <taxon>Weeksellaceae</taxon>
        <taxon>Moheibacter</taxon>
    </lineage>
</organism>